<dbReference type="AlphaFoldDB" id="E6M0Z6"/>
<sequence>MDSALTGNGLTFPYPAEVDERLRLSSVIHLMEFYLETGDFSFPLEYQGNVSLTFDENWAPYAQLSGNFKYLDARARTFMDPNLKEQAYIRVAAGYAFDFDKKYLADMAKLRLRTAVTSAPSMDNAVTAASSEAQLQDCLWSLATSPVIPTQNTKDALLWCLDQAGNREPFDYETEGTNVILPDGGIEQGANIWDIARDIAASSKCWFYHDGLGQWRLRPRPLPVDNPRTRLETGQQGTVISYQIGKSREDYADGVIVKHSWGSGDSQKMVGKAAVASPSRWRLINRDTAITKEDVNSEAKSLLERFMGVRESIEIEAKAAYWLRPGHFVQVRLPGVDRVCRVSRVQYSFPAGRMSVRAVIPETEVEE</sequence>
<proteinExistence type="predicted"/>
<dbReference type="RefSeq" id="WP_004010103.1">
    <property type="nucleotide sequence ID" value="NZ_GL622340.1"/>
</dbReference>
<dbReference type="HOGENOM" id="CLU_754016_0_0_11"/>
<gene>
    <name evidence="1" type="ORF">HMPREF0388_1729</name>
</gene>
<reference evidence="1 2" key="1">
    <citation type="submission" date="2010-12" db="EMBL/GenBank/DDBJ databases">
        <authorList>
            <person name="Muzny D."/>
            <person name="Qin X."/>
            <person name="Deng J."/>
            <person name="Jiang H."/>
            <person name="Liu Y."/>
            <person name="Qu J."/>
            <person name="Song X.-Z."/>
            <person name="Zhang L."/>
            <person name="Thornton R."/>
            <person name="Coyle M."/>
            <person name="Francisco L."/>
            <person name="Jackson L."/>
            <person name="Javaid M."/>
            <person name="Korchina V."/>
            <person name="Kovar C."/>
            <person name="Mata R."/>
            <person name="Mathew T."/>
            <person name="Ngo R."/>
            <person name="Nguyen L."/>
            <person name="Nguyen N."/>
            <person name="Okwuonu G."/>
            <person name="Ongeri F."/>
            <person name="Pham C."/>
            <person name="Simmons D."/>
            <person name="Wilczek-Boney K."/>
            <person name="Hale W."/>
            <person name="Jakkamsetti A."/>
            <person name="Pham P."/>
            <person name="Ruth R."/>
            <person name="San Lucas F."/>
            <person name="Warren J."/>
            <person name="Zhang J."/>
            <person name="Zhao Z."/>
            <person name="Zhou C."/>
            <person name="Zhu D."/>
            <person name="Lee S."/>
            <person name="Bess C."/>
            <person name="Blankenburg K."/>
            <person name="Forbes L."/>
            <person name="Fu Q."/>
            <person name="Gubbala S."/>
            <person name="Hirani K."/>
            <person name="Jayaseelan J.C."/>
            <person name="Lara F."/>
            <person name="Munidasa M."/>
            <person name="Palculict T."/>
            <person name="Patil S."/>
            <person name="Pu L.-L."/>
            <person name="Saada N."/>
            <person name="Tang L."/>
            <person name="Weissenberger G."/>
            <person name="Zhu Y."/>
            <person name="Hemphill L."/>
            <person name="Shang Y."/>
            <person name="Youmans B."/>
            <person name="Ayvaz T."/>
            <person name="Ross M."/>
            <person name="Santibanez J."/>
            <person name="Aqrawi P."/>
            <person name="Gross S."/>
            <person name="Joshi V."/>
            <person name="Fowler G."/>
            <person name="Nazareth L."/>
            <person name="Reid J."/>
            <person name="Worley K."/>
            <person name="Petrosino J."/>
            <person name="Highlander S."/>
            <person name="Gibbs R."/>
        </authorList>
    </citation>
    <scope>NUCLEOTIDE SEQUENCE [LARGE SCALE GENOMIC DNA]</scope>
    <source>
        <strain evidence="1 2">ATCC 51333</strain>
    </source>
</reference>
<evidence type="ECO:0008006" key="3">
    <source>
        <dbReference type="Google" id="ProtNLM"/>
    </source>
</evidence>
<accession>E6M0Z6</accession>
<comment type="caution">
    <text evidence="1">The sequence shown here is derived from an EMBL/GenBank/DDBJ whole genome shotgun (WGS) entry which is preliminary data.</text>
</comment>
<organism evidence="1 2">
    <name type="scientific">Mobiluncus curtisii ATCC 51333</name>
    <dbReference type="NCBI Taxonomy" id="887326"/>
    <lineage>
        <taxon>Bacteria</taxon>
        <taxon>Bacillati</taxon>
        <taxon>Actinomycetota</taxon>
        <taxon>Actinomycetes</taxon>
        <taxon>Actinomycetales</taxon>
        <taxon>Actinomycetaceae</taxon>
        <taxon>Mobiluncus</taxon>
    </lineage>
</organism>
<name>E6M0Z6_9ACTO</name>
<evidence type="ECO:0000313" key="1">
    <source>
        <dbReference type="EMBL" id="EFU79626.1"/>
    </source>
</evidence>
<dbReference type="Proteomes" id="UP000005573">
    <property type="component" value="Unassembled WGS sequence"/>
</dbReference>
<dbReference type="EMBL" id="AEPY01000011">
    <property type="protein sequence ID" value="EFU79626.1"/>
    <property type="molecule type" value="Genomic_DNA"/>
</dbReference>
<protein>
    <recommendedName>
        <fullName evidence="3">Phage minor structural protein, N-terminal domain protein</fullName>
    </recommendedName>
</protein>
<evidence type="ECO:0000313" key="2">
    <source>
        <dbReference type="Proteomes" id="UP000005573"/>
    </source>
</evidence>